<feature type="region of interest" description="Disordered" evidence="1">
    <location>
        <begin position="356"/>
        <end position="381"/>
    </location>
</feature>
<keyword evidence="3" id="KW-1185">Reference proteome</keyword>
<proteinExistence type="predicted"/>
<evidence type="ECO:0000313" key="3">
    <source>
        <dbReference type="Proteomes" id="UP000436088"/>
    </source>
</evidence>
<organism evidence="2 3">
    <name type="scientific">Hibiscus syriacus</name>
    <name type="common">Rose of Sharon</name>
    <dbReference type="NCBI Taxonomy" id="106335"/>
    <lineage>
        <taxon>Eukaryota</taxon>
        <taxon>Viridiplantae</taxon>
        <taxon>Streptophyta</taxon>
        <taxon>Embryophyta</taxon>
        <taxon>Tracheophyta</taxon>
        <taxon>Spermatophyta</taxon>
        <taxon>Magnoliopsida</taxon>
        <taxon>eudicotyledons</taxon>
        <taxon>Gunneridae</taxon>
        <taxon>Pentapetalae</taxon>
        <taxon>rosids</taxon>
        <taxon>malvids</taxon>
        <taxon>Malvales</taxon>
        <taxon>Malvaceae</taxon>
        <taxon>Malvoideae</taxon>
        <taxon>Hibiscus</taxon>
    </lineage>
</organism>
<evidence type="ECO:0000256" key="1">
    <source>
        <dbReference type="SAM" id="MobiDB-lite"/>
    </source>
</evidence>
<feature type="region of interest" description="Disordered" evidence="1">
    <location>
        <begin position="120"/>
        <end position="142"/>
    </location>
</feature>
<dbReference type="PANTHER" id="PTHR36810">
    <property type="entry name" value="BNACNNG47150D PROTEIN"/>
    <property type="match status" value="1"/>
</dbReference>
<comment type="caution">
    <text evidence="2">The sequence shown here is derived from an EMBL/GenBank/DDBJ whole genome shotgun (WGS) entry which is preliminary data.</text>
</comment>
<feature type="compositionally biased region" description="Basic and acidic residues" evidence="1">
    <location>
        <begin position="361"/>
        <end position="371"/>
    </location>
</feature>
<dbReference type="EMBL" id="VEPZ02001747">
    <property type="protein sequence ID" value="KAE8658177.1"/>
    <property type="molecule type" value="Genomic_DNA"/>
</dbReference>
<feature type="region of interest" description="Disordered" evidence="1">
    <location>
        <begin position="244"/>
        <end position="265"/>
    </location>
</feature>
<feature type="region of interest" description="Disordered" evidence="1">
    <location>
        <begin position="192"/>
        <end position="229"/>
    </location>
</feature>
<reference evidence="2" key="1">
    <citation type="submission" date="2019-09" db="EMBL/GenBank/DDBJ databases">
        <title>Draft genome information of white flower Hibiscus syriacus.</title>
        <authorList>
            <person name="Kim Y.-M."/>
        </authorList>
    </citation>
    <scope>NUCLEOTIDE SEQUENCE [LARGE SCALE GENOMIC DNA]</scope>
    <source>
        <strain evidence="2">YM2019G1</strain>
    </source>
</reference>
<evidence type="ECO:0000313" key="2">
    <source>
        <dbReference type="EMBL" id="KAE8658177.1"/>
    </source>
</evidence>
<dbReference type="Proteomes" id="UP000436088">
    <property type="component" value="Unassembled WGS sequence"/>
</dbReference>
<dbReference type="PANTHER" id="PTHR36810:SF1">
    <property type="entry name" value="OS05G0232200 PROTEIN"/>
    <property type="match status" value="1"/>
</dbReference>
<gene>
    <name evidence="2" type="ORF">F3Y22_tig00116974pilonHSYRG00098</name>
</gene>
<sequence length="524" mass="57843">MPGTIQVSVLDFEGLNSSSSSRVSIKVSKGKIEYRTWHKGEFSFPLTTLRDNFIITIQDAEGKEISHTGVETRLVVEKGVWDDIFSFEGGGHVHMRLQFVLSEEERQRIRIMRESALKKKHEELRNSGHGSPNSASVSYSKVSGSQESLLRSELLTNEASQVSVPLNSPKDAKFDIGNRNSSVLKQNSTVKDCFTDSVPPKLEKRNKDSIPSDAEKPNNSKKPGPAGKALSNVKNMISAFEGSLNQDARPSIKPPPKLYPNRKMGADSFLENSSSKGTEDLKESTAACIQTERKFSDLKGRFKVKESESVVKEDKKHSKDFKRASTIEKASFSQRMLDKYSKSNQLWNLSTARQRSSRKSITKEGGEEILQKDPQVAEGNSNGKLNSVAIQSDDHCSIGSSGLWIFPGEAKCSCITTGSKQIMDLMGGFWDEANNHQIKFSACDPKNIGEVNNVDVGTSVVANEDGKTSSEKIRPRVEISTEPKESIGPFGQVVKVVIMAGFATLVFLTGKRTYRLDPLPILQM</sequence>
<feature type="compositionally biased region" description="Low complexity" evidence="1">
    <location>
        <begin position="131"/>
        <end position="142"/>
    </location>
</feature>
<dbReference type="AlphaFoldDB" id="A0A6A2XP40"/>
<accession>A0A6A2XP40</accession>
<protein>
    <submittedName>
        <fullName evidence="2">Transducin family protein / WD-40 repeat family protein isoform 1</fullName>
    </submittedName>
</protein>
<name>A0A6A2XP40_HIBSY</name>
<feature type="compositionally biased region" description="Basic and acidic residues" evidence="1">
    <location>
        <begin position="201"/>
        <end position="218"/>
    </location>
</feature>